<dbReference type="Proteomes" id="UP000814140">
    <property type="component" value="Unassembled WGS sequence"/>
</dbReference>
<protein>
    <submittedName>
        <fullName evidence="1">Uncharacterized protein</fullName>
    </submittedName>
</protein>
<accession>A0ACB8SMC9</accession>
<reference evidence="1" key="1">
    <citation type="submission" date="2021-03" db="EMBL/GenBank/DDBJ databases">
        <authorList>
            <consortium name="DOE Joint Genome Institute"/>
            <person name="Ahrendt S."/>
            <person name="Looney B.P."/>
            <person name="Miyauchi S."/>
            <person name="Morin E."/>
            <person name="Drula E."/>
            <person name="Courty P.E."/>
            <person name="Chicoki N."/>
            <person name="Fauchery L."/>
            <person name="Kohler A."/>
            <person name="Kuo A."/>
            <person name="Labutti K."/>
            <person name="Pangilinan J."/>
            <person name="Lipzen A."/>
            <person name="Riley R."/>
            <person name="Andreopoulos W."/>
            <person name="He G."/>
            <person name="Johnson J."/>
            <person name="Barry K.W."/>
            <person name="Grigoriev I.V."/>
            <person name="Nagy L."/>
            <person name="Hibbett D."/>
            <person name="Henrissat B."/>
            <person name="Matheny P.B."/>
            <person name="Labbe J."/>
            <person name="Martin F."/>
        </authorList>
    </citation>
    <scope>NUCLEOTIDE SEQUENCE</scope>
    <source>
        <strain evidence="1">HHB10654</strain>
    </source>
</reference>
<organism evidence="1 2">
    <name type="scientific">Artomyces pyxidatus</name>
    <dbReference type="NCBI Taxonomy" id="48021"/>
    <lineage>
        <taxon>Eukaryota</taxon>
        <taxon>Fungi</taxon>
        <taxon>Dikarya</taxon>
        <taxon>Basidiomycota</taxon>
        <taxon>Agaricomycotina</taxon>
        <taxon>Agaricomycetes</taxon>
        <taxon>Russulales</taxon>
        <taxon>Auriscalpiaceae</taxon>
        <taxon>Artomyces</taxon>
    </lineage>
</organism>
<proteinExistence type="predicted"/>
<sequence>MKLKVESFVAYASKAFSPRCPTPDPIIGGKESSKAWLRRVRKTIGTRLQHECVEYEVTARLKQISGLPNFLSIVINVNEGARKE</sequence>
<comment type="caution">
    <text evidence="1">The sequence shown here is derived from an EMBL/GenBank/DDBJ whole genome shotgun (WGS) entry which is preliminary data.</text>
</comment>
<gene>
    <name evidence="1" type="ORF">BV25DRAFT_1450583</name>
</gene>
<evidence type="ECO:0000313" key="1">
    <source>
        <dbReference type="EMBL" id="KAI0057250.1"/>
    </source>
</evidence>
<keyword evidence="2" id="KW-1185">Reference proteome</keyword>
<name>A0ACB8SMC9_9AGAM</name>
<evidence type="ECO:0000313" key="2">
    <source>
        <dbReference type="Proteomes" id="UP000814140"/>
    </source>
</evidence>
<reference evidence="1" key="2">
    <citation type="journal article" date="2022" name="New Phytol.">
        <title>Evolutionary transition to the ectomycorrhizal habit in the genomes of a hyperdiverse lineage of mushroom-forming fungi.</title>
        <authorList>
            <person name="Looney B."/>
            <person name="Miyauchi S."/>
            <person name="Morin E."/>
            <person name="Drula E."/>
            <person name="Courty P.E."/>
            <person name="Kohler A."/>
            <person name="Kuo A."/>
            <person name="LaButti K."/>
            <person name="Pangilinan J."/>
            <person name="Lipzen A."/>
            <person name="Riley R."/>
            <person name="Andreopoulos W."/>
            <person name="He G."/>
            <person name="Johnson J."/>
            <person name="Nolan M."/>
            <person name="Tritt A."/>
            <person name="Barry K.W."/>
            <person name="Grigoriev I.V."/>
            <person name="Nagy L.G."/>
            <person name="Hibbett D."/>
            <person name="Henrissat B."/>
            <person name="Matheny P.B."/>
            <person name="Labbe J."/>
            <person name="Martin F.M."/>
        </authorList>
    </citation>
    <scope>NUCLEOTIDE SEQUENCE</scope>
    <source>
        <strain evidence="1">HHB10654</strain>
    </source>
</reference>
<dbReference type="EMBL" id="MU277250">
    <property type="protein sequence ID" value="KAI0057250.1"/>
    <property type="molecule type" value="Genomic_DNA"/>
</dbReference>